<dbReference type="CDD" id="cd04301">
    <property type="entry name" value="NAT_SF"/>
    <property type="match status" value="1"/>
</dbReference>
<evidence type="ECO:0000313" key="3">
    <source>
        <dbReference type="Proteomes" id="UP000038083"/>
    </source>
</evidence>
<dbReference type="RefSeq" id="WP_018278850.1">
    <property type="nucleotide sequence ID" value="NZ_CDOF01000022.1"/>
</dbReference>
<dbReference type="EMBL" id="CDOG01000006">
    <property type="protein sequence ID" value="CEN35919.1"/>
    <property type="molecule type" value="Genomic_DNA"/>
</dbReference>
<dbReference type="InterPro" id="IPR016181">
    <property type="entry name" value="Acyl_CoA_acyltransferase"/>
</dbReference>
<accession>A0A0B7HBI0</accession>
<dbReference type="Proteomes" id="UP000038083">
    <property type="component" value="Unassembled WGS sequence"/>
</dbReference>
<protein>
    <submittedName>
        <fullName evidence="2">Putative GCN5-related N-acetyltransferase</fullName>
    </submittedName>
</protein>
<name>A0A0B7HBI0_9FLAO</name>
<dbReference type="PANTHER" id="PTHR43415">
    <property type="entry name" value="SPERMIDINE N(1)-ACETYLTRANSFERASE"/>
    <property type="match status" value="1"/>
</dbReference>
<dbReference type="SUPFAM" id="SSF55729">
    <property type="entry name" value="Acyl-CoA N-acyltransferases (Nat)"/>
    <property type="match status" value="1"/>
</dbReference>
<dbReference type="Gene3D" id="3.40.630.30">
    <property type="match status" value="1"/>
</dbReference>
<organism evidence="2 3">
    <name type="scientific">Capnocytophaga cynodegmi</name>
    <dbReference type="NCBI Taxonomy" id="28189"/>
    <lineage>
        <taxon>Bacteria</taxon>
        <taxon>Pseudomonadati</taxon>
        <taxon>Bacteroidota</taxon>
        <taxon>Flavobacteriia</taxon>
        <taxon>Flavobacteriales</taxon>
        <taxon>Flavobacteriaceae</taxon>
        <taxon>Capnocytophaga</taxon>
    </lineage>
</organism>
<evidence type="ECO:0000313" key="2">
    <source>
        <dbReference type="EMBL" id="CEN35919.1"/>
    </source>
</evidence>
<dbReference type="OrthoDB" id="66776at2"/>
<reference evidence="2 3" key="1">
    <citation type="submission" date="2015-01" db="EMBL/GenBank/DDBJ databases">
        <authorList>
            <person name="MANFREDI Pablo"/>
        </authorList>
    </citation>
    <scope>NUCLEOTIDE SEQUENCE [LARGE SCALE GENOMIC DNA]</scope>
    <source>
        <strain evidence="2 3">Ccy74</strain>
    </source>
</reference>
<dbReference type="Pfam" id="PF13302">
    <property type="entry name" value="Acetyltransf_3"/>
    <property type="match status" value="1"/>
</dbReference>
<dbReference type="GO" id="GO:0016747">
    <property type="term" value="F:acyltransferase activity, transferring groups other than amino-acyl groups"/>
    <property type="evidence" value="ECO:0007669"/>
    <property type="project" value="InterPro"/>
</dbReference>
<sequence>MTIIPKKFSKLDIPIRVAWINDERINKSMSFSLPASIEATEAWFVNNIGNTKRADFSFFNEFGELIAMGGFTNINQQSQNAEFYIMVNPNMQGKGIGKQVSIWLFNYGFSVVKLNKIYLYTDDDNIKAYNIYEKAGFVLEGTLRQHHFRKNTWTNKRFYGLLRAEWNTKHWKKNIYNEV</sequence>
<proteinExistence type="predicted"/>
<gene>
    <name evidence="2" type="ORF">CCYN74_140048</name>
</gene>
<dbReference type="AlphaFoldDB" id="A0A0B7HBI0"/>
<dbReference type="PROSITE" id="PS51186">
    <property type="entry name" value="GNAT"/>
    <property type="match status" value="1"/>
</dbReference>
<evidence type="ECO:0000259" key="1">
    <source>
        <dbReference type="PROSITE" id="PS51186"/>
    </source>
</evidence>
<feature type="domain" description="N-acetyltransferase" evidence="1">
    <location>
        <begin position="13"/>
        <end position="159"/>
    </location>
</feature>
<dbReference type="InterPro" id="IPR000182">
    <property type="entry name" value="GNAT_dom"/>
</dbReference>
<keyword evidence="2" id="KW-0808">Transferase</keyword>
<dbReference type="PANTHER" id="PTHR43415:SF3">
    <property type="entry name" value="GNAT-FAMILY ACETYLTRANSFERASE"/>
    <property type="match status" value="1"/>
</dbReference>